<dbReference type="AlphaFoldDB" id="A0A0V0H4Y0"/>
<accession>A0A0V0H4Y0</accession>
<dbReference type="EMBL" id="GEDG01025145">
    <property type="protein sequence ID" value="JAP15454.1"/>
    <property type="molecule type" value="Transcribed_RNA"/>
</dbReference>
<protein>
    <submittedName>
        <fullName evidence="1">Putative ovule protein</fullName>
    </submittedName>
</protein>
<name>A0A0V0H4Y0_SOLCH</name>
<proteinExistence type="predicted"/>
<organism evidence="1">
    <name type="scientific">Solanum chacoense</name>
    <name type="common">Chaco potato</name>
    <dbReference type="NCBI Taxonomy" id="4108"/>
    <lineage>
        <taxon>Eukaryota</taxon>
        <taxon>Viridiplantae</taxon>
        <taxon>Streptophyta</taxon>
        <taxon>Embryophyta</taxon>
        <taxon>Tracheophyta</taxon>
        <taxon>Spermatophyta</taxon>
        <taxon>Magnoliopsida</taxon>
        <taxon>eudicotyledons</taxon>
        <taxon>Gunneridae</taxon>
        <taxon>Pentapetalae</taxon>
        <taxon>asterids</taxon>
        <taxon>lamiids</taxon>
        <taxon>Solanales</taxon>
        <taxon>Solanaceae</taxon>
        <taxon>Solanoideae</taxon>
        <taxon>Solaneae</taxon>
        <taxon>Solanum</taxon>
    </lineage>
</organism>
<sequence length="93" mass="10595">MACSMLSTISPLPSLLSFRPNSNGVLAGLQFFILNWFKISHAYFFWETNIHHLIALLLNQENNDILPRPYISNSSIIDLLKSENMTLSFPVNI</sequence>
<reference evidence="1" key="1">
    <citation type="submission" date="2015-12" db="EMBL/GenBank/DDBJ databases">
        <title>Gene expression during late stages of embryo sac development: a critical building block for successful pollen-pistil interactions.</title>
        <authorList>
            <person name="Liu Y."/>
            <person name="Joly V."/>
            <person name="Sabar M."/>
            <person name="Matton D.P."/>
        </authorList>
    </citation>
    <scope>NUCLEOTIDE SEQUENCE</scope>
</reference>
<evidence type="ECO:0000313" key="1">
    <source>
        <dbReference type="EMBL" id="JAP15454.1"/>
    </source>
</evidence>